<dbReference type="Gene3D" id="1.10.10.10">
    <property type="entry name" value="Winged helix-like DNA-binding domain superfamily/Winged helix DNA-binding domain"/>
    <property type="match status" value="1"/>
</dbReference>
<proteinExistence type="predicted"/>
<evidence type="ECO:0000259" key="1">
    <source>
        <dbReference type="PROSITE" id="PS50995"/>
    </source>
</evidence>
<gene>
    <name evidence="2" type="ORF">Afil01_27970</name>
</gene>
<dbReference type="SUPFAM" id="SSF46785">
    <property type="entry name" value="Winged helix' DNA-binding domain"/>
    <property type="match status" value="1"/>
</dbReference>
<dbReference type="PANTHER" id="PTHR33164">
    <property type="entry name" value="TRANSCRIPTIONAL REGULATOR, MARR FAMILY"/>
    <property type="match status" value="1"/>
</dbReference>
<organism evidence="2 3">
    <name type="scientific">Actinorhabdospora filicis</name>
    <dbReference type="NCBI Taxonomy" id="1785913"/>
    <lineage>
        <taxon>Bacteria</taxon>
        <taxon>Bacillati</taxon>
        <taxon>Actinomycetota</taxon>
        <taxon>Actinomycetes</taxon>
        <taxon>Micromonosporales</taxon>
        <taxon>Micromonosporaceae</taxon>
        <taxon>Actinorhabdospora</taxon>
    </lineage>
</organism>
<dbReference type="SMART" id="SM00347">
    <property type="entry name" value="HTH_MARR"/>
    <property type="match status" value="1"/>
</dbReference>
<dbReference type="InterPro" id="IPR036390">
    <property type="entry name" value="WH_DNA-bd_sf"/>
</dbReference>
<dbReference type="EMBL" id="BSTX01000002">
    <property type="protein sequence ID" value="GLZ77990.1"/>
    <property type="molecule type" value="Genomic_DNA"/>
</dbReference>
<dbReference type="Proteomes" id="UP001165079">
    <property type="component" value="Unassembled WGS sequence"/>
</dbReference>
<protein>
    <submittedName>
        <fullName evidence="2">MarR family transcriptional regulator</fullName>
    </submittedName>
</protein>
<evidence type="ECO:0000313" key="2">
    <source>
        <dbReference type="EMBL" id="GLZ77990.1"/>
    </source>
</evidence>
<accession>A0A9W6WAT7</accession>
<name>A0A9W6WAT7_9ACTN</name>
<evidence type="ECO:0000313" key="3">
    <source>
        <dbReference type="Proteomes" id="UP001165079"/>
    </source>
</evidence>
<dbReference type="InterPro" id="IPR039422">
    <property type="entry name" value="MarR/SlyA-like"/>
</dbReference>
<keyword evidence="3" id="KW-1185">Reference proteome</keyword>
<sequence>MQSHVNLPVMGEPTDVEVCDQWCATLRAVHVTSAALEHALEAEHGLGLSEFQVLLVLAGVEPGRAKMRLKDLEAKMYLSQSALSRTVARLHDAGLLTRAACELDRRALFVELSESGRKRYEDALPTHMRVLREQVAAV</sequence>
<feature type="domain" description="HTH marR-type" evidence="1">
    <location>
        <begin position="1"/>
        <end position="138"/>
    </location>
</feature>
<dbReference type="AlphaFoldDB" id="A0A9W6WAT7"/>
<dbReference type="GO" id="GO:0006950">
    <property type="term" value="P:response to stress"/>
    <property type="evidence" value="ECO:0007669"/>
    <property type="project" value="TreeGrafter"/>
</dbReference>
<dbReference type="PROSITE" id="PS50995">
    <property type="entry name" value="HTH_MARR_2"/>
    <property type="match status" value="1"/>
</dbReference>
<reference evidence="2" key="1">
    <citation type="submission" date="2023-03" db="EMBL/GenBank/DDBJ databases">
        <title>Actinorhabdospora filicis NBRC 111898.</title>
        <authorList>
            <person name="Ichikawa N."/>
            <person name="Sato H."/>
            <person name="Tonouchi N."/>
        </authorList>
    </citation>
    <scope>NUCLEOTIDE SEQUENCE</scope>
    <source>
        <strain evidence="2">NBRC 111898</strain>
    </source>
</reference>
<dbReference type="PANTHER" id="PTHR33164:SF99">
    <property type="entry name" value="MARR FAMILY REGULATORY PROTEIN"/>
    <property type="match status" value="1"/>
</dbReference>
<dbReference type="GO" id="GO:0003700">
    <property type="term" value="F:DNA-binding transcription factor activity"/>
    <property type="evidence" value="ECO:0007669"/>
    <property type="project" value="InterPro"/>
</dbReference>
<dbReference type="InterPro" id="IPR036388">
    <property type="entry name" value="WH-like_DNA-bd_sf"/>
</dbReference>
<dbReference type="Pfam" id="PF12802">
    <property type="entry name" value="MarR_2"/>
    <property type="match status" value="1"/>
</dbReference>
<comment type="caution">
    <text evidence="2">The sequence shown here is derived from an EMBL/GenBank/DDBJ whole genome shotgun (WGS) entry which is preliminary data.</text>
</comment>
<dbReference type="InterPro" id="IPR000835">
    <property type="entry name" value="HTH_MarR-typ"/>
</dbReference>